<evidence type="ECO:0000256" key="2">
    <source>
        <dbReference type="ARBA" id="ARBA00022771"/>
    </source>
</evidence>
<feature type="region of interest" description="Disordered" evidence="5">
    <location>
        <begin position="555"/>
        <end position="581"/>
    </location>
</feature>
<evidence type="ECO:0000256" key="1">
    <source>
        <dbReference type="ARBA" id="ARBA00022723"/>
    </source>
</evidence>
<sequence length="672" mass="77329">MASNNDAKKKTKKHKKKYANYEDPEDEILISDMPMDYEREKVIAVSFQSVNDPFLTKLFEDESEIFGEKDEYVDDLVYLEDDENDIGGSSSVHDPTIEWNLMEPKVGEKYQKFSQLKNCLINYAVAHGYPLRFEKLESTRTVQVKSMKKKHSCSRKFTFGHLVSPQWIVSHLVKEIVFNPSIKLKELRELIKTKFKITLSISKCNRAKYKAIVMTEGKASDHYARIWYYAAEIQRSNPDSTVQVGVNLNPDGKHYFHRFYVCFHALKTGWIAGCRRVIGLDGCFLKGQVKGQLLTAIGRDANNQGLLEAVKEVLPNAEHRQCARHIYANFKKSYKGEEYKDLFWAAAGCTVEPEFISVMERLKATNVGAYEYLMSHNPSSWSRAYFCQDRACEAFENGVSESFNAMIVDARKRPLLTMLEMIRLSVTERVSFMYNLQQMWEAPICPAIIKKLETFGEHYRSWSVIPSGGGIFEARSTYESYCVDLQSWYYSCRLWELSRIPCVHAIAAMFYNQQNPEDFISPWFSSERFKESYATFLQPMNGSNLWPTTPYEKPLPPMSRRMPGRPTVNRKKHASEKGDGISRKRTVKCNNCQEFGHNKKSCKNPTKEPEPKPKKKIGMPSVEKIEETVQLPTMDDVTFEEQGIEETQMDDVTFVPETITPGSTPAEPMTLD</sequence>
<feature type="compositionally biased region" description="Acidic residues" evidence="5">
    <location>
        <begin position="637"/>
        <end position="649"/>
    </location>
</feature>
<dbReference type="PANTHER" id="PTHR31973:SF187">
    <property type="entry name" value="MUTATOR TRANSPOSASE MUDRA PROTEIN"/>
    <property type="match status" value="1"/>
</dbReference>
<dbReference type="InterPro" id="IPR007527">
    <property type="entry name" value="Znf_SWIM"/>
</dbReference>
<name>A0A9R1VS85_LACSA</name>
<keyword evidence="8" id="KW-1185">Reference proteome</keyword>
<keyword evidence="1" id="KW-0479">Metal-binding</keyword>
<evidence type="ECO:0000313" key="7">
    <source>
        <dbReference type="EMBL" id="KAJ0211595.1"/>
    </source>
</evidence>
<comment type="caution">
    <text evidence="7">The sequence shown here is derived from an EMBL/GenBank/DDBJ whole genome shotgun (WGS) entry which is preliminary data.</text>
</comment>
<feature type="domain" description="SWIM-type" evidence="6">
    <location>
        <begin position="481"/>
        <end position="513"/>
    </location>
</feature>
<dbReference type="SMART" id="SM00575">
    <property type="entry name" value="ZnF_PMZ"/>
    <property type="match status" value="1"/>
</dbReference>
<evidence type="ECO:0000256" key="4">
    <source>
        <dbReference type="PROSITE-ProRule" id="PRU00325"/>
    </source>
</evidence>
<evidence type="ECO:0000256" key="3">
    <source>
        <dbReference type="ARBA" id="ARBA00022833"/>
    </source>
</evidence>
<keyword evidence="3" id="KW-0862">Zinc</keyword>
<gene>
    <name evidence="7" type="ORF">LSAT_V11C400209440</name>
</gene>
<dbReference type="PROSITE" id="PS50966">
    <property type="entry name" value="ZF_SWIM"/>
    <property type="match status" value="1"/>
</dbReference>
<dbReference type="EMBL" id="NBSK02000004">
    <property type="protein sequence ID" value="KAJ0211595.1"/>
    <property type="molecule type" value="Genomic_DNA"/>
</dbReference>
<dbReference type="GO" id="GO:0008270">
    <property type="term" value="F:zinc ion binding"/>
    <property type="evidence" value="ECO:0007669"/>
    <property type="project" value="UniProtKB-KW"/>
</dbReference>
<evidence type="ECO:0000259" key="6">
    <source>
        <dbReference type="PROSITE" id="PS50966"/>
    </source>
</evidence>
<evidence type="ECO:0000256" key="5">
    <source>
        <dbReference type="SAM" id="MobiDB-lite"/>
    </source>
</evidence>
<dbReference type="Proteomes" id="UP000235145">
    <property type="component" value="Unassembled WGS sequence"/>
</dbReference>
<keyword evidence="2 4" id="KW-0863">Zinc-finger</keyword>
<dbReference type="InterPro" id="IPR006564">
    <property type="entry name" value="Znf_PMZ"/>
</dbReference>
<dbReference type="AlphaFoldDB" id="A0A9R1VS85"/>
<proteinExistence type="predicted"/>
<evidence type="ECO:0000313" key="8">
    <source>
        <dbReference type="Proteomes" id="UP000235145"/>
    </source>
</evidence>
<dbReference type="PANTHER" id="PTHR31973">
    <property type="entry name" value="POLYPROTEIN, PUTATIVE-RELATED"/>
    <property type="match status" value="1"/>
</dbReference>
<dbReference type="Pfam" id="PF04434">
    <property type="entry name" value="SWIM"/>
    <property type="match status" value="1"/>
</dbReference>
<feature type="region of interest" description="Disordered" evidence="5">
    <location>
        <begin position="598"/>
        <end position="672"/>
    </location>
</feature>
<accession>A0A9R1VS85</accession>
<protein>
    <recommendedName>
        <fullName evidence="6">SWIM-type domain-containing protein</fullName>
    </recommendedName>
</protein>
<reference evidence="7 8" key="1">
    <citation type="journal article" date="2017" name="Nat. Commun.">
        <title>Genome assembly with in vitro proximity ligation data and whole-genome triplication in lettuce.</title>
        <authorList>
            <person name="Reyes-Chin-Wo S."/>
            <person name="Wang Z."/>
            <person name="Yang X."/>
            <person name="Kozik A."/>
            <person name="Arikit S."/>
            <person name="Song C."/>
            <person name="Xia L."/>
            <person name="Froenicke L."/>
            <person name="Lavelle D.O."/>
            <person name="Truco M.J."/>
            <person name="Xia R."/>
            <person name="Zhu S."/>
            <person name="Xu C."/>
            <person name="Xu H."/>
            <person name="Xu X."/>
            <person name="Cox K."/>
            <person name="Korf I."/>
            <person name="Meyers B.C."/>
            <person name="Michelmore R.W."/>
        </authorList>
    </citation>
    <scope>NUCLEOTIDE SEQUENCE [LARGE SCALE GENOMIC DNA]</scope>
    <source>
        <strain evidence="8">cv. Salinas</strain>
        <tissue evidence="7">Seedlings</tissue>
    </source>
</reference>
<organism evidence="7 8">
    <name type="scientific">Lactuca sativa</name>
    <name type="common">Garden lettuce</name>
    <dbReference type="NCBI Taxonomy" id="4236"/>
    <lineage>
        <taxon>Eukaryota</taxon>
        <taxon>Viridiplantae</taxon>
        <taxon>Streptophyta</taxon>
        <taxon>Embryophyta</taxon>
        <taxon>Tracheophyta</taxon>
        <taxon>Spermatophyta</taxon>
        <taxon>Magnoliopsida</taxon>
        <taxon>eudicotyledons</taxon>
        <taxon>Gunneridae</taxon>
        <taxon>Pentapetalae</taxon>
        <taxon>asterids</taxon>
        <taxon>campanulids</taxon>
        <taxon>Asterales</taxon>
        <taxon>Asteraceae</taxon>
        <taxon>Cichorioideae</taxon>
        <taxon>Cichorieae</taxon>
        <taxon>Lactucinae</taxon>
        <taxon>Lactuca</taxon>
    </lineage>
</organism>